<evidence type="ECO:0000256" key="3">
    <source>
        <dbReference type="PROSITE-ProRule" id="PRU00059"/>
    </source>
</evidence>
<dbReference type="PROSITE" id="PS01180">
    <property type="entry name" value="CUB"/>
    <property type="match status" value="2"/>
</dbReference>
<feature type="compositionally biased region" description="Polar residues" evidence="4">
    <location>
        <begin position="231"/>
        <end position="243"/>
    </location>
</feature>
<dbReference type="AlphaFoldDB" id="A0A7R9A8M1"/>
<dbReference type="EMBL" id="LR901833">
    <property type="protein sequence ID" value="CAD7249476.1"/>
    <property type="molecule type" value="Genomic_DNA"/>
</dbReference>
<gene>
    <name evidence="6" type="ORF">DSTB1V02_LOCUS9271</name>
</gene>
<evidence type="ECO:0000313" key="6">
    <source>
        <dbReference type="EMBL" id="CAD7249476.1"/>
    </source>
</evidence>
<accession>A0A7R9A8M1</accession>
<name>A0A7R9A8M1_9CRUS</name>
<proteinExistence type="predicted"/>
<dbReference type="SMART" id="SM00042">
    <property type="entry name" value="CUB"/>
    <property type="match status" value="1"/>
</dbReference>
<dbReference type="Pfam" id="PF00431">
    <property type="entry name" value="CUB"/>
    <property type="match status" value="1"/>
</dbReference>
<dbReference type="CDD" id="cd00041">
    <property type="entry name" value="CUB"/>
    <property type="match status" value="1"/>
</dbReference>
<evidence type="ECO:0000313" key="7">
    <source>
        <dbReference type="Proteomes" id="UP000677054"/>
    </source>
</evidence>
<dbReference type="PANTHER" id="PTHR24251">
    <property type="entry name" value="OVOCHYMASE-RELATED"/>
    <property type="match status" value="1"/>
</dbReference>
<evidence type="ECO:0000256" key="4">
    <source>
        <dbReference type="SAM" id="MobiDB-lite"/>
    </source>
</evidence>
<feature type="domain" description="CUB" evidence="5">
    <location>
        <begin position="5"/>
        <end position="132"/>
    </location>
</feature>
<dbReference type="PANTHER" id="PTHR24251:SF28">
    <property type="entry name" value="NEUROPILIN AND TOLLOID-LIKE, ISOFORM B"/>
    <property type="match status" value="1"/>
</dbReference>
<dbReference type="Proteomes" id="UP000677054">
    <property type="component" value="Unassembled WGS sequence"/>
</dbReference>
<feature type="region of interest" description="Disordered" evidence="4">
    <location>
        <begin position="228"/>
        <end position="256"/>
    </location>
</feature>
<dbReference type="SUPFAM" id="SSF49854">
    <property type="entry name" value="Spermadhesin, CUB domain"/>
    <property type="match status" value="2"/>
</dbReference>
<feature type="domain" description="CUB" evidence="5">
    <location>
        <begin position="162"/>
        <end position="271"/>
    </location>
</feature>
<organism evidence="6">
    <name type="scientific">Darwinula stevensoni</name>
    <dbReference type="NCBI Taxonomy" id="69355"/>
    <lineage>
        <taxon>Eukaryota</taxon>
        <taxon>Metazoa</taxon>
        <taxon>Ecdysozoa</taxon>
        <taxon>Arthropoda</taxon>
        <taxon>Crustacea</taxon>
        <taxon>Oligostraca</taxon>
        <taxon>Ostracoda</taxon>
        <taxon>Podocopa</taxon>
        <taxon>Podocopida</taxon>
        <taxon>Darwinulocopina</taxon>
        <taxon>Darwinuloidea</taxon>
        <taxon>Darwinulidae</taxon>
        <taxon>Darwinula</taxon>
    </lineage>
</organism>
<dbReference type="EMBL" id="CAJPEV010002316">
    <property type="protein sequence ID" value="CAG0896501.1"/>
    <property type="molecule type" value="Genomic_DNA"/>
</dbReference>
<reference evidence="6" key="1">
    <citation type="submission" date="2020-11" db="EMBL/GenBank/DDBJ databases">
        <authorList>
            <person name="Tran Van P."/>
        </authorList>
    </citation>
    <scope>NUCLEOTIDE SEQUENCE</scope>
</reference>
<keyword evidence="1" id="KW-0677">Repeat</keyword>
<protein>
    <recommendedName>
        <fullName evidence="5">CUB domain-containing protein</fullName>
    </recommendedName>
</protein>
<evidence type="ECO:0000256" key="1">
    <source>
        <dbReference type="ARBA" id="ARBA00022737"/>
    </source>
</evidence>
<dbReference type="InterPro" id="IPR035914">
    <property type="entry name" value="Sperma_CUB_dom_sf"/>
</dbReference>
<keyword evidence="2" id="KW-1015">Disulfide bond</keyword>
<sequence length="285" mass="31619">MEAPCEFKIEDRRSLFLVRSPYFPIKYPSSSECVLSVTEFQIWGGKKTAPSEDSVVRLSFWNGEFAVEPSDGCRGDGLEVRDGADRSAPLLDVFCGFEVPRNLTTSGPHLWLRFRTDADVEYQGFLGFYEFWRKSAFEEPEVTTEVVQVSSTITEKAPSERCHFESGGTRGTVSSRGLGSRRHTRCTWLVSVPQGWKVHLTFTEVKCRGGNLKVYSLNEDLLLEPCRRPPNSANGNDSGTASVDGTGESLRIVGTSSPSRHPLFTASYVAILDNPSSVKLVNMES</sequence>
<evidence type="ECO:0000256" key="2">
    <source>
        <dbReference type="ARBA" id="ARBA00023157"/>
    </source>
</evidence>
<dbReference type="OrthoDB" id="9971251at2759"/>
<comment type="caution">
    <text evidence="3">Lacks conserved residue(s) required for the propagation of feature annotation.</text>
</comment>
<evidence type="ECO:0000259" key="5">
    <source>
        <dbReference type="PROSITE" id="PS01180"/>
    </source>
</evidence>
<dbReference type="Gene3D" id="2.60.120.290">
    <property type="entry name" value="Spermadhesin, CUB domain"/>
    <property type="match status" value="2"/>
</dbReference>
<keyword evidence="7" id="KW-1185">Reference proteome</keyword>
<dbReference type="InterPro" id="IPR000859">
    <property type="entry name" value="CUB_dom"/>
</dbReference>